<dbReference type="EMBL" id="CABFWN010000004">
    <property type="protein sequence ID" value="VUG19149.1"/>
    <property type="molecule type" value="Genomic_DNA"/>
</dbReference>
<dbReference type="InterPro" id="IPR011431">
    <property type="entry name" value="Trafficking_Pga2"/>
</dbReference>
<keyword evidence="4" id="KW-1185">Reference proteome</keyword>
<keyword evidence="2" id="KW-0812">Transmembrane</keyword>
<dbReference type="STRING" id="5007.A0A3F2XX61"/>
<sequence length="118" mass="14050">MKSIINWADLDAHKIIQLVIIIGGYIVLRQRFVKYMKNKELKQQLTERKKENAEHLIDRPEDLADDPLSVSERSWGWGKETRKRVRRQQHILEEQLKSEQQTTEDRVDSDAEIENLLQ</sequence>
<dbReference type="Proteomes" id="UP000478008">
    <property type="component" value="Unassembled WGS sequence"/>
</dbReference>
<dbReference type="PANTHER" id="PTHR28199:SF1">
    <property type="entry name" value="PROCESSING OF GAS1 AND ALP PROTEIN 2"/>
    <property type="match status" value="1"/>
</dbReference>
<organism evidence="3 4">
    <name type="scientific">Dekkera bruxellensis</name>
    <name type="common">Brettanomyces custersii</name>
    <dbReference type="NCBI Taxonomy" id="5007"/>
    <lineage>
        <taxon>Eukaryota</taxon>
        <taxon>Fungi</taxon>
        <taxon>Dikarya</taxon>
        <taxon>Ascomycota</taxon>
        <taxon>Saccharomycotina</taxon>
        <taxon>Pichiomycetes</taxon>
        <taxon>Pichiales</taxon>
        <taxon>Pichiaceae</taxon>
        <taxon>Brettanomyces</taxon>
    </lineage>
</organism>
<proteinExistence type="predicted"/>
<name>A0A3F2XX61_DEKBR</name>
<keyword evidence="2" id="KW-1133">Transmembrane helix</keyword>
<protein>
    <submittedName>
        <fullName evidence="3">DEBR0S4_11716g1_1</fullName>
    </submittedName>
</protein>
<accession>A0A3F2XX61</accession>
<dbReference type="PANTHER" id="PTHR28199">
    <property type="entry name" value="PROCESSING OF GAS1 AND ALP PROTEIN 2"/>
    <property type="match status" value="1"/>
</dbReference>
<evidence type="ECO:0000256" key="2">
    <source>
        <dbReference type="SAM" id="Phobius"/>
    </source>
</evidence>
<feature type="transmembrane region" description="Helical" evidence="2">
    <location>
        <begin position="12"/>
        <end position="28"/>
    </location>
</feature>
<evidence type="ECO:0000256" key="1">
    <source>
        <dbReference type="SAM" id="MobiDB-lite"/>
    </source>
</evidence>
<feature type="compositionally biased region" description="Basic and acidic residues" evidence="1">
    <location>
        <begin position="94"/>
        <end position="109"/>
    </location>
</feature>
<evidence type="ECO:0000313" key="4">
    <source>
        <dbReference type="Proteomes" id="UP000478008"/>
    </source>
</evidence>
<evidence type="ECO:0000313" key="3">
    <source>
        <dbReference type="EMBL" id="VUG19149.1"/>
    </source>
</evidence>
<dbReference type="Pfam" id="PF07543">
    <property type="entry name" value="PGA2"/>
    <property type="match status" value="1"/>
</dbReference>
<gene>
    <name evidence="3" type="primary">PGA2</name>
    <name evidence="3" type="ORF">DEBR0S4_11716G</name>
</gene>
<feature type="region of interest" description="Disordered" evidence="1">
    <location>
        <begin position="94"/>
        <end position="118"/>
    </location>
</feature>
<reference evidence="3 4" key="1">
    <citation type="submission" date="2019-07" db="EMBL/GenBank/DDBJ databases">
        <authorList>
            <person name="Friedrich A."/>
            <person name="Schacherer J."/>
        </authorList>
    </citation>
    <scope>NUCLEOTIDE SEQUENCE [LARGE SCALE GENOMIC DNA]</scope>
</reference>
<dbReference type="AlphaFoldDB" id="A0A3F2XX61"/>
<dbReference type="OMA" id="FGWGNKT"/>
<keyword evidence="2" id="KW-0472">Membrane</keyword>
<dbReference type="GO" id="GO:0015031">
    <property type="term" value="P:protein transport"/>
    <property type="evidence" value="ECO:0007669"/>
    <property type="project" value="TreeGrafter"/>
</dbReference>